<dbReference type="EnsemblMetazoa" id="CapteT159404">
    <property type="protein sequence ID" value="CapteP159404"/>
    <property type="gene ID" value="CapteG159404"/>
</dbReference>
<dbReference type="Proteomes" id="UP000014760">
    <property type="component" value="Unassembled WGS sequence"/>
</dbReference>
<evidence type="ECO:0000313" key="8">
    <source>
        <dbReference type="Proteomes" id="UP000014760"/>
    </source>
</evidence>
<dbReference type="InterPro" id="IPR045087">
    <property type="entry name" value="Cu-oxidase_fam"/>
</dbReference>
<keyword evidence="2" id="KW-0560">Oxidoreductase</keyword>
<dbReference type="STRING" id="283909.R7UNR7"/>
<dbReference type="PANTHER" id="PTHR11709">
    <property type="entry name" value="MULTI-COPPER OXIDASE"/>
    <property type="match status" value="1"/>
</dbReference>
<dbReference type="InterPro" id="IPR008972">
    <property type="entry name" value="Cupredoxin"/>
</dbReference>
<dbReference type="InterPro" id="IPR011706">
    <property type="entry name" value="Cu-oxidase_C"/>
</dbReference>
<dbReference type="Pfam" id="PF07731">
    <property type="entry name" value="Cu-oxidase_2"/>
    <property type="match status" value="1"/>
</dbReference>
<dbReference type="PANTHER" id="PTHR11709:SF394">
    <property type="entry name" value="FI03373P-RELATED"/>
    <property type="match status" value="1"/>
</dbReference>
<dbReference type="HOGENOM" id="CLU_774442_0_0_1"/>
<feature type="domain" description="Plastocyanin-like" evidence="4">
    <location>
        <begin position="3"/>
        <end position="64"/>
    </location>
</feature>
<keyword evidence="3" id="KW-0186">Copper</keyword>
<dbReference type="AlphaFoldDB" id="R7UNR7"/>
<evidence type="ECO:0000256" key="1">
    <source>
        <dbReference type="ARBA" id="ARBA00022723"/>
    </source>
</evidence>
<keyword evidence="8" id="KW-1185">Reference proteome</keyword>
<evidence type="ECO:0000259" key="4">
    <source>
        <dbReference type="Pfam" id="PF00394"/>
    </source>
</evidence>
<evidence type="ECO:0000313" key="7">
    <source>
        <dbReference type="EnsemblMetazoa" id="CapteP159404"/>
    </source>
</evidence>
<dbReference type="OMA" id="TICACTH"/>
<keyword evidence="1" id="KW-0479">Metal-binding</keyword>
<dbReference type="InterPro" id="IPR001117">
    <property type="entry name" value="Cu-oxidase_2nd"/>
</dbReference>
<gene>
    <name evidence="6" type="ORF">CAPTEDRAFT_159404</name>
</gene>
<dbReference type="Gene3D" id="2.60.40.420">
    <property type="entry name" value="Cupredoxins - blue copper proteins"/>
    <property type="match status" value="2"/>
</dbReference>
<feature type="domain" description="Plastocyanin-like" evidence="5">
    <location>
        <begin position="199"/>
        <end position="343"/>
    </location>
</feature>
<dbReference type="CDD" id="cd13905">
    <property type="entry name" value="CuRO_3_tcLLC2_insect_like"/>
    <property type="match status" value="1"/>
</dbReference>
<dbReference type="GO" id="GO:0005507">
    <property type="term" value="F:copper ion binding"/>
    <property type="evidence" value="ECO:0007669"/>
    <property type="project" value="InterPro"/>
</dbReference>
<accession>R7UNR7</accession>
<evidence type="ECO:0008006" key="9">
    <source>
        <dbReference type="Google" id="ProtNLM"/>
    </source>
</evidence>
<organism evidence="6">
    <name type="scientific">Capitella teleta</name>
    <name type="common">Polychaete worm</name>
    <dbReference type="NCBI Taxonomy" id="283909"/>
    <lineage>
        <taxon>Eukaryota</taxon>
        <taxon>Metazoa</taxon>
        <taxon>Spiralia</taxon>
        <taxon>Lophotrochozoa</taxon>
        <taxon>Annelida</taxon>
        <taxon>Polychaeta</taxon>
        <taxon>Sedentaria</taxon>
        <taxon>Scolecida</taxon>
        <taxon>Capitellidae</taxon>
        <taxon>Capitella</taxon>
    </lineage>
</organism>
<proteinExistence type="predicted"/>
<dbReference type="GO" id="GO:0005886">
    <property type="term" value="C:plasma membrane"/>
    <property type="evidence" value="ECO:0007669"/>
    <property type="project" value="TreeGrafter"/>
</dbReference>
<evidence type="ECO:0000313" key="6">
    <source>
        <dbReference type="EMBL" id="ELU05031.1"/>
    </source>
</evidence>
<dbReference type="GO" id="GO:0006826">
    <property type="term" value="P:iron ion transport"/>
    <property type="evidence" value="ECO:0007669"/>
    <property type="project" value="TreeGrafter"/>
</dbReference>
<dbReference type="OrthoDB" id="2121828at2759"/>
<dbReference type="EMBL" id="AMQN01007967">
    <property type="status" value="NOT_ANNOTATED_CDS"/>
    <property type="molecule type" value="Genomic_DNA"/>
</dbReference>
<reference evidence="6 8" key="2">
    <citation type="journal article" date="2013" name="Nature">
        <title>Insights into bilaterian evolution from three spiralian genomes.</title>
        <authorList>
            <person name="Simakov O."/>
            <person name="Marletaz F."/>
            <person name="Cho S.J."/>
            <person name="Edsinger-Gonzales E."/>
            <person name="Havlak P."/>
            <person name="Hellsten U."/>
            <person name="Kuo D.H."/>
            <person name="Larsson T."/>
            <person name="Lv J."/>
            <person name="Arendt D."/>
            <person name="Savage R."/>
            <person name="Osoegawa K."/>
            <person name="de Jong P."/>
            <person name="Grimwood J."/>
            <person name="Chapman J.A."/>
            <person name="Shapiro H."/>
            <person name="Aerts A."/>
            <person name="Otillar R.P."/>
            <person name="Terry A.Y."/>
            <person name="Boore J.L."/>
            <person name="Grigoriev I.V."/>
            <person name="Lindberg D.R."/>
            <person name="Seaver E.C."/>
            <person name="Weisblat D.A."/>
            <person name="Putnam N.H."/>
            <person name="Rokhsar D.S."/>
        </authorList>
    </citation>
    <scope>NUCLEOTIDE SEQUENCE</scope>
    <source>
        <strain evidence="6 8">I ESC-2004</strain>
    </source>
</reference>
<dbReference type="Pfam" id="PF00394">
    <property type="entry name" value="Cu-oxidase"/>
    <property type="match status" value="1"/>
</dbReference>
<dbReference type="GO" id="GO:0016491">
    <property type="term" value="F:oxidoreductase activity"/>
    <property type="evidence" value="ECO:0007669"/>
    <property type="project" value="UniProtKB-KW"/>
</dbReference>
<evidence type="ECO:0000259" key="5">
    <source>
        <dbReference type="Pfam" id="PF07731"/>
    </source>
</evidence>
<name>R7UNR7_CAPTE</name>
<protein>
    <recommendedName>
        <fullName evidence="9">Plastocyanin-like domain-containing protein</fullName>
    </recommendedName>
</protein>
<evidence type="ECO:0000256" key="2">
    <source>
        <dbReference type="ARBA" id="ARBA00023002"/>
    </source>
</evidence>
<dbReference type="SUPFAM" id="SSF49503">
    <property type="entry name" value="Cupredoxins"/>
    <property type="match status" value="2"/>
</dbReference>
<reference evidence="7" key="3">
    <citation type="submission" date="2015-06" db="UniProtKB">
        <authorList>
            <consortium name="EnsemblMetazoa"/>
        </authorList>
    </citation>
    <scope>IDENTIFICATION</scope>
</reference>
<sequence>MEHTYEVSIDGHVLTLVALDGQEINPIVVDSVMVHPGERVDFEVTFDQVPDRYWMRSRTIREHVGFDEEADGIIKGTKAIIAYNTATSQGDPATSRKVCSESDVCRVFGCPFPAYPAGDGRQCIHLNDATSTRSQKYLNRKFGIQDDYENVDERFLNFAFVIGSSVKARRLITPRAPLYQDDFSNYTVECTDSLCGYGCKCTHIQELPHKTTVQIVFLSYEPFMTVGAKYLAHHVPHFHGHNFAVMAVGYPPYNETTGQWLGMNPTITCDPETSWRCENPFWTGALPELNTVNPPIKDTVVIPARGYVVVRFKTNNPGYWLLRNQRELPYEEGMAMIFNEAEQKHPKLPKDFPKCYDY</sequence>
<evidence type="ECO:0000256" key="3">
    <source>
        <dbReference type="ARBA" id="ARBA00023008"/>
    </source>
</evidence>
<reference evidence="8" key="1">
    <citation type="submission" date="2012-12" db="EMBL/GenBank/DDBJ databases">
        <authorList>
            <person name="Hellsten U."/>
            <person name="Grimwood J."/>
            <person name="Chapman J.A."/>
            <person name="Shapiro H."/>
            <person name="Aerts A."/>
            <person name="Otillar R.P."/>
            <person name="Terry A.Y."/>
            <person name="Boore J.L."/>
            <person name="Simakov O."/>
            <person name="Marletaz F."/>
            <person name="Cho S.-J."/>
            <person name="Edsinger-Gonzales E."/>
            <person name="Havlak P."/>
            <person name="Kuo D.-H."/>
            <person name="Larsson T."/>
            <person name="Lv J."/>
            <person name="Arendt D."/>
            <person name="Savage R."/>
            <person name="Osoegawa K."/>
            <person name="de Jong P."/>
            <person name="Lindberg D.R."/>
            <person name="Seaver E.C."/>
            <person name="Weisblat D.A."/>
            <person name="Putnam N.H."/>
            <person name="Grigoriev I.V."/>
            <person name="Rokhsar D.S."/>
        </authorList>
    </citation>
    <scope>NUCLEOTIDE SEQUENCE</scope>
    <source>
        <strain evidence="8">I ESC-2004</strain>
    </source>
</reference>
<dbReference type="EMBL" id="KB301850">
    <property type="protein sequence ID" value="ELU05031.1"/>
    <property type="molecule type" value="Genomic_DNA"/>
</dbReference>